<evidence type="ECO:0000256" key="4">
    <source>
        <dbReference type="ARBA" id="ARBA00013194"/>
    </source>
</evidence>
<keyword evidence="7" id="KW-0143">Chaperone</keyword>
<dbReference type="PANTHER" id="PTHR30560">
    <property type="entry name" value="TRIGGER FACTOR CHAPERONE AND PEPTIDYL-PROLYL CIS/TRANS ISOMERASE"/>
    <property type="match status" value="1"/>
</dbReference>
<dbReference type="InterPro" id="IPR027304">
    <property type="entry name" value="Trigger_fact/SurA_dom_sf"/>
</dbReference>
<dbReference type="SUPFAM" id="SSF109998">
    <property type="entry name" value="Triger factor/SurA peptide-binding domain-like"/>
    <property type="match status" value="1"/>
</dbReference>
<comment type="catalytic activity">
    <reaction evidence="1">
        <text>[protein]-peptidylproline (omega=180) = [protein]-peptidylproline (omega=0)</text>
        <dbReference type="Rhea" id="RHEA:16237"/>
        <dbReference type="Rhea" id="RHEA-COMP:10747"/>
        <dbReference type="Rhea" id="RHEA-COMP:10748"/>
        <dbReference type="ChEBI" id="CHEBI:83833"/>
        <dbReference type="ChEBI" id="CHEBI:83834"/>
        <dbReference type="EC" id="5.2.1.8"/>
    </reaction>
</comment>
<dbReference type="EC" id="5.2.1.8" evidence="4"/>
<evidence type="ECO:0000256" key="5">
    <source>
        <dbReference type="ARBA" id="ARBA00016902"/>
    </source>
</evidence>
<dbReference type="Proteomes" id="UP000004690">
    <property type="component" value="Unassembled WGS sequence"/>
</dbReference>
<dbReference type="GO" id="GO:0043335">
    <property type="term" value="P:protein unfolding"/>
    <property type="evidence" value="ECO:0007669"/>
    <property type="project" value="TreeGrafter"/>
</dbReference>
<comment type="subcellular location">
    <subcellularLocation>
        <location evidence="2">Cytoplasm</location>
    </subcellularLocation>
</comment>
<dbReference type="HOGENOM" id="CLU_045516_0_0_10"/>
<keyword evidence="13" id="KW-1185">Reference proteome</keyword>
<feature type="domain" description="Trigger factor C-terminal" evidence="11">
    <location>
        <begin position="300"/>
        <end position="427"/>
    </location>
</feature>
<dbReference type="InterPro" id="IPR037041">
    <property type="entry name" value="Trigger_fac_C_sf"/>
</dbReference>
<dbReference type="EMBL" id="JH651379">
    <property type="protein sequence ID" value="EIJ38831.1"/>
    <property type="molecule type" value="Genomic_DNA"/>
</dbReference>
<dbReference type="InterPro" id="IPR008881">
    <property type="entry name" value="Trigger_fac_ribosome-bd_bac"/>
</dbReference>
<dbReference type="STRING" id="926559.JoomaDRAFT_1827"/>
<comment type="similarity">
    <text evidence="3">Belongs to the FKBP-type PPIase family. Tig subfamily.</text>
</comment>
<dbReference type="InterPro" id="IPR036611">
    <property type="entry name" value="Trigger_fac_ribosome-bd_sf"/>
</dbReference>
<gene>
    <name evidence="12" type="ORF">JoomaDRAFT_1827</name>
</gene>
<dbReference type="PANTHER" id="PTHR30560:SF3">
    <property type="entry name" value="TRIGGER FACTOR-LIKE PROTEIN TIG, CHLOROPLASTIC"/>
    <property type="match status" value="1"/>
</dbReference>
<proteinExistence type="inferred from homology"/>
<dbReference type="eggNOG" id="COG0544">
    <property type="taxonomic scope" value="Bacteria"/>
</dbReference>
<dbReference type="PIRSF" id="PIRSF003095">
    <property type="entry name" value="Trigger_factor"/>
    <property type="match status" value="1"/>
</dbReference>
<protein>
    <recommendedName>
        <fullName evidence="5">Trigger factor</fullName>
        <ecNumber evidence="4">5.2.1.8</ecNumber>
    </recommendedName>
    <alternativeName>
        <fullName evidence="9">PPIase</fullName>
    </alternativeName>
</protein>
<dbReference type="GO" id="GO:0015031">
    <property type="term" value="P:protein transport"/>
    <property type="evidence" value="ECO:0007669"/>
    <property type="project" value="InterPro"/>
</dbReference>
<dbReference type="Gene3D" id="1.10.3120.10">
    <property type="entry name" value="Trigger factor, C-terminal domain"/>
    <property type="match status" value="1"/>
</dbReference>
<dbReference type="NCBIfam" id="TIGR00115">
    <property type="entry name" value="tig"/>
    <property type="match status" value="1"/>
</dbReference>
<evidence type="ECO:0000256" key="8">
    <source>
        <dbReference type="ARBA" id="ARBA00023235"/>
    </source>
</evidence>
<dbReference type="GO" id="GO:0005737">
    <property type="term" value="C:cytoplasm"/>
    <property type="evidence" value="ECO:0007669"/>
    <property type="project" value="UniProtKB-SubCell"/>
</dbReference>
<sequence length="470" mass="54280">MFFSLLKTWLTFENVLLLHAHLRAIKYFLRMNITKEQIDDLNAIVKVAITKEDYSDKVDSILTDYRKTANIPGFRKGHVPMGLVKKQYGKAVLVDEVNKLLQDSLNKYLTEEKLDVLGNPLPKAQDDLDWDAENFSFEFELGLAPAFDVDLKTKKAITQYQIIADDKMIDEQVDRIAKQYGKLIAQDEVTEESEVTGVFKNEEKGLENRTTLTLDKLKGKRNLNKFVGAKVGDTLELKTKGLFEDDHDLINFLKVEHDEAHDLEIEVTFTIDEANKREATELNQELFDKLFGEGVVTSEEEMRAKIKEDAEKQFAQQADQRLLNDITEYLVENTKFDLPAEFLTKWIQATGENNLSEEEASEEYAKSEKGLRYQLIEGKIINNNDLQVSYDELKEFAKKYVRMQMAQFGQTDPEEEVLENISSRVLSNQEEAKRLSEQIMSEKLVNLYKEKANLKTKEITYENFVKEVYG</sequence>
<dbReference type="InterPro" id="IPR005215">
    <property type="entry name" value="Trig_fac"/>
</dbReference>
<dbReference type="GO" id="GO:0051083">
    <property type="term" value="P:'de novo' cotranslational protein folding"/>
    <property type="evidence" value="ECO:0007669"/>
    <property type="project" value="TreeGrafter"/>
</dbReference>
<dbReference type="Gene3D" id="3.30.70.1050">
    <property type="entry name" value="Trigger factor ribosome-binding domain"/>
    <property type="match status" value="1"/>
</dbReference>
<dbReference type="InterPro" id="IPR008880">
    <property type="entry name" value="Trigger_fac_C"/>
</dbReference>
<reference evidence="12 13" key="1">
    <citation type="submission" date="2012-02" db="EMBL/GenBank/DDBJ databases">
        <title>Improved High-Quality Draft genome of Joostella marina DSM 19592.</title>
        <authorList>
            <consortium name="US DOE Joint Genome Institute (JGI-PGF)"/>
            <person name="Lucas S."/>
            <person name="Copeland A."/>
            <person name="Lapidus A."/>
            <person name="Bruce D."/>
            <person name="Goodwin L."/>
            <person name="Pitluck S."/>
            <person name="Peters L."/>
            <person name="Chertkov O."/>
            <person name="Ovchinnikova G."/>
            <person name="Kyrpides N."/>
            <person name="Mavromatis K."/>
            <person name="Detter J.C."/>
            <person name="Han C."/>
            <person name="Land M."/>
            <person name="Hauser L."/>
            <person name="Markowitz V."/>
            <person name="Cheng J.-F."/>
            <person name="Hugenholtz P."/>
            <person name="Woyke T."/>
            <person name="Wu D."/>
            <person name="Tindall B."/>
            <person name="Brambilla E."/>
            <person name="Klenk H.-P."/>
            <person name="Eisen J.A."/>
        </authorList>
    </citation>
    <scope>NUCLEOTIDE SEQUENCE [LARGE SCALE GENOMIC DNA]</scope>
    <source>
        <strain evidence="12 13">DSM 19592</strain>
    </source>
</reference>
<dbReference type="GO" id="GO:0003755">
    <property type="term" value="F:peptidyl-prolyl cis-trans isomerase activity"/>
    <property type="evidence" value="ECO:0007669"/>
    <property type="project" value="UniProtKB-KW"/>
</dbReference>
<keyword evidence="8" id="KW-0413">Isomerase</keyword>
<evidence type="ECO:0000256" key="7">
    <source>
        <dbReference type="ARBA" id="ARBA00023186"/>
    </source>
</evidence>
<evidence type="ECO:0000259" key="10">
    <source>
        <dbReference type="Pfam" id="PF05697"/>
    </source>
</evidence>
<accession>I3C5D8</accession>
<dbReference type="AlphaFoldDB" id="I3C5D8"/>
<dbReference type="Pfam" id="PF05698">
    <property type="entry name" value="Trigger_C"/>
    <property type="match status" value="1"/>
</dbReference>
<evidence type="ECO:0000256" key="2">
    <source>
        <dbReference type="ARBA" id="ARBA00004496"/>
    </source>
</evidence>
<evidence type="ECO:0000259" key="11">
    <source>
        <dbReference type="Pfam" id="PF05698"/>
    </source>
</evidence>
<evidence type="ECO:0000313" key="12">
    <source>
        <dbReference type="EMBL" id="EIJ38831.1"/>
    </source>
</evidence>
<dbReference type="GO" id="GO:0043022">
    <property type="term" value="F:ribosome binding"/>
    <property type="evidence" value="ECO:0007669"/>
    <property type="project" value="TreeGrafter"/>
</dbReference>
<evidence type="ECO:0000313" key="13">
    <source>
        <dbReference type="Proteomes" id="UP000004690"/>
    </source>
</evidence>
<name>I3C5D8_9FLAO</name>
<evidence type="ECO:0000256" key="1">
    <source>
        <dbReference type="ARBA" id="ARBA00000971"/>
    </source>
</evidence>
<dbReference type="Pfam" id="PF05697">
    <property type="entry name" value="Trigger_N"/>
    <property type="match status" value="1"/>
</dbReference>
<evidence type="ECO:0000256" key="6">
    <source>
        <dbReference type="ARBA" id="ARBA00023110"/>
    </source>
</evidence>
<keyword evidence="6" id="KW-0697">Rotamase</keyword>
<dbReference type="GO" id="GO:0044183">
    <property type="term" value="F:protein folding chaperone"/>
    <property type="evidence" value="ECO:0007669"/>
    <property type="project" value="TreeGrafter"/>
</dbReference>
<evidence type="ECO:0000256" key="9">
    <source>
        <dbReference type="ARBA" id="ARBA00029986"/>
    </source>
</evidence>
<dbReference type="SUPFAM" id="SSF102735">
    <property type="entry name" value="Trigger factor ribosome-binding domain"/>
    <property type="match status" value="1"/>
</dbReference>
<organism evidence="12 13">
    <name type="scientific">Galbibacter orientalis DSM 19592</name>
    <dbReference type="NCBI Taxonomy" id="926559"/>
    <lineage>
        <taxon>Bacteria</taxon>
        <taxon>Pseudomonadati</taxon>
        <taxon>Bacteroidota</taxon>
        <taxon>Flavobacteriia</taxon>
        <taxon>Flavobacteriales</taxon>
        <taxon>Flavobacteriaceae</taxon>
        <taxon>Galbibacter</taxon>
    </lineage>
</organism>
<feature type="domain" description="Trigger factor ribosome-binding bacterial" evidence="10">
    <location>
        <begin position="31"/>
        <end position="176"/>
    </location>
</feature>
<evidence type="ECO:0000256" key="3">
    <source>
        <dbReference type="ARBA" id="ARBA00005464"/>
    </source>
</evidence>